<accession>A0A0M3JNK9</accession>
<dbReference type="WBParaSite" id="ASIM_0000925001-mRNA-1">
    <property type="protein sequence ID" value="ASIM_0000925001-mRNA-1"/>
    <property type="gene ID" value="ASIM_0000925001"/>
</dbReference>
<evidence type="ECO:0000313" key="1">
    <source>
        <dbReference type="WBParaSite" id="ASIM_0000925001-mRNA-1"/>
    </source>
</evidence>
<organism evidence="1">
    <name type="scientific">Anisakis simplex</name>
    <name type="common">Herring worm</name>
    <dbReference type="NCBI Taxonomy" id="6269"/>
    <lineage>
        <taxon>Eukaryota</taxon>
        <taxon>Metazoa</taxon>
        <taxon>Ecdysozoa</taxon>
        <taxon>Nematoda</taxon>
        <taxon>Chromadorea</taxon>
        <taxon>Rhabditida</taxon>
        <taxon>Spirurina</taxon>
        <taxon>Ascaridomorpha</taxon>
        <taxon>Ascaridoidea</taxon>
        <taxon>Anisakidae</taxon>
        <taxon>Anisakis</taxon>
        <taxon>Anisakis simplex complex</taxon>
    </lineage>
</organism>
<sequence>LPWTPRYDKFLLHNVSKLNRVVDHQRYIAIISNFLDTHKTLRYDHNRQEIKVGLFDVLFEWFCWVNGDGIISVRTFHITKE</sequence>
<proteinExistence type="predicted"/>
<dbReference type="AlphaFoldDB" id="A0A0M3JNK9"/>
<protein>
    <submittedName>
        <fullName evidence="1">tRNA(Ile)-lysidine synthetase</fullName>
    </submittedName>
</protein>
<name>A0A0M3JNK9_ANISI</name>
<reference evidence="1" key="1">
    <citation type="submission" date="2017-02" db="UniProtKB">
        <authorList>
            <consortium name="WormBaseParasite"/>
        </authorList>
    </citation>
    <scope>IDENTIFICATION</scope>
</reference>